<reference evidence="1" key="1">
    <citation type="submission" date="2018-05" db="EMBL/GenBank/DDBJ databases">
        <authorList>
            <person name="Lanie J.A."/>
            <person name="Ng W.-L."/>
            <person name="Kazmierczak K.M."/>
            <person name="Andrzejewski T.M."/>
            <person name="Davidsen T.M."/>
            <person name="Wayne K.J."/>
            <person name="Tettelin H."/>
            <person name="Glass J.I."/>
            <person name="Rusch D."/>
            <person name="Podicherti R."/>
            <person name="Tsui H.-C.T."/>
            <person name="Winkler M.E."/>
        </authorList>
    </citation>
    <scope>NUCLEOTIDE SEQUENCE</scope>
</reference>
<proteinExistence type="predicted"/>
<gene>
    <name evidence="1" type="ORF">METZ01_LOCUS335024</name>
</gene>
<name>A0A382QB33_9ZZZZ</name>
<sequence>MKYFSLFLFVISIWGQQNTRGSDLENFDAILVEKIKEVQGHIDKFDEMAKNAMNDNSHILADRSVSIVSELVGVSHSLEYIRFTGTLIEHMVHGMGPALIIKGMEEQGALIARHLKNLEDYSNEQLAIDIQETRTSLGDIVTTIEALKFFVLKSSKDIDQSGDEPRHVLFEFYDHLLKGYSSLTGLAIKLNKDTALTEYSKDLAENLIGIKRSFEYIRSSLSFAIFIGHKSGHDKIIEYIEIHEKFLSQFNNRLKDNSDGKLAELINDLS</sequence>
<evidence type="ECO:0000313" key="1">
    <source>
        <dbReference type="EMBL" id="SVC82170.1"/>
    </source>
</evidence>
<dbReference type="EMBL" id="UINC01112907">
    <property type="protein sequence ID" value="SVC82170.1"/>
    <property type="molecule type" value="Genomic_DNA"/>
</dbReference>
<organism evidence="1">
    <name type="scientific">marine metagenome</name>
    <dbReference type="NCBI Taxonomy" id="408172"/>
    <lineage>
        <taxon>unclassified sequences</taxon>
        <taxon>metagenomes</taxon>
        <taxon>ecological metagenomes</taxon>
    </lineage>
</organism>
<protein>
    <submittedName>
        <fullName evidence="1">Uncharacterized protein</fullName>
    </submittedName>
</protein>
<feature type="non-terminal residue" evidence="1">
    <location>
        <position position="270"/>
    </location>
</feature>
<dbReference type="AlphaFoldDB" id="A0A382QB33"/>
<accession>A0A382QB33</accession>